<keyword evidence="2" id="KW-1185">Reference proteome</keyword>
<dbReference type="Proteomes" id="UP001396334">
    <property type="component" value="Unassembled WGS sequence"/>
</dbReference>
<proteinExistence type="predicted"/>
<evidence type="ECO:0000313" key="2">
    <source>
        <dbReference type="Proteomes" id="UP001396334"/>
    </source>
</evidence>
<name>A0ABR2PGE3_9ROSI</name>
<gene>
    <name evidence="1" type="ORF">V6N11_027114</name>
</gene>
<organism evidence="1 2">
    <name type="scientific">Hibiscus sabdariffa</name>
    <name type="common">roselle</name>
    <dbReference type="NCBI Taxonomy" id="183260"/>
    <lineage>
        <taxon>Eukaryota</taxon>
        <taxon>Viridiplantae</taxon>
        <taxon>Streptophyta</taxon>
        <taxon>Embryophyta</taxon>
        <taxon>Tracheophyta</taxon>
        <taxon>Spermatophyta</taxon>
        <taxon>Magnoliopsida</taxon>
        <taxon>eudicotyledons</taxon>
        <taxon>Gunneridae</taxon>
        <taxon>Pentapetalae</taxon>
        <taxon>rosids</taxon>
        <taxon>malvids</taxon>
        <taxon>Malvales</taxon>
        <taxon>Malvaceae</taxon>
        <taxon>Malvoideae</taxon>
        <taxon>Hibiscus</taxon>
    </lineage>
</organism>
<evidence type="ECO:0008006" key="3">
    <source>
        <dbReference type="Google" id="ProtNLM"/>
    </source>
</evidence>
<dbReference type="EMBL" id="JBBPBN010000060">
    <property type="protein sequence ID" value="KAK8987362.1"/>
    <property type="molecule type" value="Genomic_DNA"/>
</dbReference>
<protein>
    <recommendedName>
        <fullName evidence="3">Dirigent protein</fullName>
    </recommendedName>
</protein>
<accession>A0ABR2PGE3</accession>
<comment type="caution">
    <text evidence="1">The sequence shown here is derived from an EMBL/GenBank/DDBJ whole genome shotgun (WGS) entry which is preliminary data.</text>
</comment>
<reference evidence="1 2" key="1">
    <citation type="journal article" date="2024" name="G3 (Bethesda)">
        <title>Genome assembly of Hibiscus sabdariffa L. provides insights into metabolisms of medicinal natural products.</title>
        <authorList>
            <person name="Kim T."/>
        </authorList>
    </citation>
    <scope>NUCLEOTIDE SEQUENCE [LARGE SCALE GENOMIC DNA]</scope>
    <source>
        <strain evidence="1">TK-2024</strain>
        <tissue evidence="1">Old leaves</tissue>
    </source>
</reference>
<sequence>MRSGSEERMAIGGIFRYQNGSQAIAMGTVTMNQWYVERRKTITWGRKEREGNAWVLFAWEWATWIKASGMGATVAAEGTFSWIIMTYFSLGCDRAMHVRILT</sequence>
<evidence type="ECO:0000313" key="1">
    <source>
        <dbReference type="EMBL" id="KAK8987362.1"/>
    </source>
</evidence>